<reference evidence="2 3" key="1">
    <citation type="journal article" date="2016" name="Genome Announc.">
        <title>Whole-Genome Sequence of Rummeliibacillus stabekisii Strain PP9 Isolated from Antarctic Soil.</title>
        <authorList>
            <person name="da Mota F.F."/>
            <person name="Vollu R.E."/>
            <person name="Jurelevicius D."/>
            <person name="Seldin L."/>
        </authorList>
    </citation>
    <scope>NUCLEOTIDE SEQUENCE [LARGE SCALE GENOMIC DNA]</scope>
    <source>
        <strain evidence="2 3">PP9</strain>
    </source>
</reference>
<evidence type="ECO:0008006" key="4">
    <source>
        <dbReference type="Google" id="ProtNLM"/>
    </source>
</evidence>
<evidence type="ECO:0000256" key="1">
    <source>
        <dbReference type="SAM" id="Phobius"/>
    </source>
</evidence>
<evidence type="ECO:0000313" key="3">
    <source>
        <dbReference type="Proteomes" id="UP000076021"/>
    </source>
</evidence>
<protein>
    <recommendedName>
        <fullName evidence="4">DUF3899 domain-containing protein</fullName>
    </recommendedName>
</protein>
<dbReference type="AlphaFoldDB" id="A0A143HHR5"/>
<keyword evidence="3" id="KW-1185">Reference proteome</keyword>
<gene>
    <name evidence="2" type="ORF">ATY39_06345</name>
</gene>
<keyword evidence="1" id="KW-0472">Membrane</keyword>
<sequence>MITVTIAIEAAITFFAANKFSVRFIEVMFFIGLACTIIIYYFSSSGGRSSEIRSTQLRGETGYFQKSEPFVFKRGPVFNASILYLLIGLLLFILLISGVIPPAGN</sequence>
<dbReference type="STRING" id="241244.ATY39_06345"/>
<keyword evidence="1" id="KW-1133">Transmembrane helix</keyword>
<feature type="transmembrane region" description="Helical" evidence="1">
    <location>
        <begin position="82"/>
        <end position="100"/>
    </location>
</feature>
<reference evidence="3" key="2">
    <citation type="submission" date="2016-03" db="EMBL/GenBank/DDBJ databases">
        <authorList>
            <person name="Ploux O."/>
        </authorList>
    </citation>
    <scope>NUCLEOTIDE SEQUENCE [LARGE SCALE GENOMIC DNA]</scope>
    <source>
        <strain evidence="3">PP9</strain>
    </source>
</reference>
<dbReference type="Proteomes" id="UP000076021">
    <property type="component" value="Chromosome"/>
</dbReference>
<proteinExistence type="predicted"/>
<organism evidence="2 3">
    <name type="scientific">Rummeliibacillus stabekisii</name>
    <dbReference type="NCBI Taxonomy" id="241244"/>
    <lineage>
        <taxon>Bacteria</taxon>
        <taxon>Bacillati</taxon>
        <taxon>Bacillota</taxon>
        <taxon>Bacilli</taxon>
        <taxon>Bacillales</taxon>
        <taxon>Caryophanaceae</taxon>
        <taxon>Rummeliibacillus</taxon>
    </lineage>
</organism>
<feature type="transmembrane region" description="Helical" evidence="1">
    <location>
        <begin position="24"/>
        <end position="43"/>
    </location>
</feature>
<keyword evidence="1" id="KW-0812">Transmembrane</keyword>
<name>A0A143HHR5_9BACL</name>
<evidence type="ECO:0000313" key="2">
    <source>
        <dbReference type="EMBL" id="AMX01031.1"/>
    </source>
</evidence>
<accession>A0A143HHR5</accession>
<dbReference type="KEGG" id="rst:ATY39_06345"/>
<dbReference type="EMBL" id="CP014806">
    <property type="protein sequence ID" value="AMX01031.1"/>
    <property type="molecule type" value="Genomic_DNA"/>
</dbReference>